<dbReference type="InterPro" id="IPR005828">
    <property type="entry name" value="MFS_sugar_transport-like"/>
</dbReference>
<evidence type="ECO:0000256" key="7">
    <source>
        <dbReference type="ARBA" id="ARBA00022989"/>
    </source>
</evidence>
<keyword evidence="15" id="KW-1185">Reference proteome</keyword>
<feature type="transmembrane region" description="Helical" evidence="12">
    <location>
        <begin position="255"/>
        <end position="275"/>
    </location>
</feature>
<comment type="similarity">
    <text evidence="2">Belongs to the major facilitator superfamily. Metabolite:H+ Symporter (MHS) family (TC 2.A.1.6) family.</text>
</comment>
<feature type="transmembrane region" description="Helical" evidence="12">
    <location>
        <begin position="318"/>
        <end position="337"/>
    </location>
</feature>
<evidence type="ECO:0000256" key="2">
    <source>
        <dbReference type="ARBA" id="ARBA00008240"/>
    </source>
</evidence>
<comment type="subcellular location">
    <subcellularLocation>
        <location evidence="1">Cell membrane</location>
        <topology evidence="1">Multi-pass membrane protein</topology>
    </subcellularLocation>
</comment>
<feature type="transmembrane region" description="Helical" evidence="12">
    <location>
        <begin position="287"/>
        <end position="306"/>
    </location>
</feature>
<evidence type="ECO:0000256" key="5">
    <source>
        <dbReference type="ARBA" id="ARBA00022692"/>
    </source>
</evidence>
<evidence type="ECO:0000259" key="13">
    <source>
        <dbReference type="PROSITE" id="PS50850"/>
    </source>
</evidence>
<name>A0A421B386_9PSEU</name>
<comment type="caution">
    <text evidence="14">The sequence shown here is derived from an EMBL/GenBank/DDBJ whole genome shotgun (WGS) entry which is preliminary data.</text>
</comment>
<dbReference type="GO" id="GO:0015293">
    <property type="term" value="F:symporter activity"/>
    <property type="evidence" value="ECO:0007669"/>
    <property type="project" value="UniProtKB-KW"/>
</dbReference>
<dbReference type="InterPro" id="IPR005829">
    <property type="entry name" value="Sugar_transporter_CS"/>
</dbReference>
<evidence type="ECO:0000256" key="11">
    <source>
        <dbReference type="SAM" id="MobiDB-lite"/>
    </source>
</evidence>
<dbReference type="Pfam" id="PF00083">
    <property type="entry name" value="Sugar_tr"/>
    <property type="match status" value="2"/>
</dbReference>
<dbReference type="InterPro" id="IPR036259">
    <property type="entry name" value="MFS_trans_sf"/>
</dbReference>
<dbReference type="PROSITE" id="PS50850">
    <property type="entry name" value="MFS"/>
    <property type="match status" value="1"/>
</dbReference>
<evidence type="ECO:0000313" key="15">
    <source>
        <dbReference type="Proteomes" id="UP000282454"/>
    </source>
</evidence>
<feature type="transmembrane region" description="Helical" evidence="12">
    <location>
        <begin position="200"/>
        <end position="219"/>
    </location>
</feature>
<feature type="transmembrane region" description="Helical" evidence="12">
    <location>
        <begin position="379"/>
        <end position="402"/>
    </location>
</feature>
<dbReference type="PANTHER" id="PTHR43528:SF1">
    <property type="entry name" value="ALPHA-KETOGLUTARATE PERMEASE"/>
    <property type="match status" value="1"/>
</dbReference>
<feature type="transmembrane region" description="Helical" evidence="12">
    <location>
        <begin position="343"/>
        <end position="367"/>
    </location>
</feature>
<keyword evidence="8 12" id="KW-0472">Membrane</keyword>
<feature type="transmembrane region" description="Helical" evidence="12">
    <location>
        <begin position="66"/>
        <end position="88"/>
    </location>
</feature>
<evidence type="ECO:0000256" key="9">
    <source>
        <dbReference type="ARBA" id="ARBA00037295"/>
    </source>
</evidence>
<evidence type="ECO:0000256" key="4">
    <source>
        <dbReference type="ARBA" id="ARBA00022475"/>
    </source>
</evidence>
<proteinExistence type="inferred from homology"/>
<evidence type="ECO:0000256" key="3">
    <source>
        <dbReference type="ARBA" id="ARBA00022448"/>
    </source>
</evidence>
<evidence type="ECO:0000256" key="8">
    <source>
        <dbReference type="ARBA" id="ARBA00023136"/>
    </source>
</evidence>
<evidence type="ECO:0000256" key="1">
    <source>
        <dbReference type="ARBA" id="ARBA00004651"/>
    </source>
</evidence>
<comment type="function">
    <text evidence="9">May be a proton symporter involved in the uptake of osmolytes such as proline and glycine betaine.</text>
</comment>
<dbReference type="Proteomes" id="UP000282454">
    <property type="component" value="Unassembled WGS sequence"/>
</dbReference>
<evidence type="ECO:0000256" key="10">
    <source>
        <dbReference type="ARBA" id="ARBA00039918"/>
    </source>
</evidence>
<keyword evidence="6" id="KW-0769">Symport</keyword>
<dbReference type="EMBL" id="RCDD01000002">
    <property type="protein sequence ID" value="RLK58738.1"/>
    <property type="molecule type" value="Genomic_DNA"/>
</dbReference>
<dbReference type="PANTHER" id="PTHR43528">
    <property type="entry name" value="ALPHA-KETOGLUTARATE PERMEASE"/>
    <property type="match status" value="1"/>
</dbReference>
<gene>
    <name evidence="14" type="ORF">CLV68_3213</name>
</gene>
<dbReference type="InterPro" id="IPR051084">
    <property type="entry name" value="H+-coupled_symporters"/>
</dbReference>
<protein>
    <recommendedName>
        <fullName evidence="10">Putative proline/betaine transporter</fullName>
    </recommendedName>
</protein>
<keyword evidence="5 12" id="KW-0812">Transmembrane</keyword>
<dbReference type="SUPFAM" id="SSF103473">
    <property type="entry name" value="MFS general substrate transporter"/>
    <property type="match status" value="1"/>
</dbReference>
<dbReference type="Gene3D" id="1.20.1250.20">
    <property type="entry name" value="MFS general substrate transporter like domains"/>
    <property type="match status" value="2"/>
</dbReference>
<feature type="transmembrane region" description="Helical" evidence="12">
    <location>
        <begin position="164"/>
        <end position="188"/>
    </location>
</feature>
<feature type="transmembrane region" description="Helical" evidence="12">
    <location>
        <begin position="29"/>
        <end position="54"/>
    </location>
</feature>
<evidence type="ECO:0000313" key="14">
    <source>
        <dbReference type="EMBL" id="RLK58738.1"/>
    </source>
</evidence>
<evidence type="ECO:0000256" key="12">
    <source>
        <dbReference type="SAM" id="Phobius"/>
    </source>
</evidence>
<dbReference type="GO" id="GO:0005886">
    <property type="term" value="C:plasma membrane"/>
    <property type="evidence" value="ECO:0007669"/>
    <property type="project" value="UniProtKB-SubCell"/>
</dbReference>
<accession>A0A421B386</accession>
<dbReference type="InterPro" id="IPR020846">
    <property type="entry name" value="MFS_dom"/>
</dbReference>
<dbReference type="FunFam" id="1.20.1250.20:FF:000001">
    <property type="entry name" value="Dicarboxylate MFS transporter"/>
    <property type="match status" value="1"/>
</dbReference>
<feature type="domain" description="Major facilitator superfamily (MFS) profile" evidence="13">
    <location>
        <begin position="28"/>
        <end position="432"/>
    </location>
</feature>
<dbReference type="RefSeq" id="WP_211346564.1">
    <property type="nucleotide sequence ID" value="NZ_RCDD01000002.1"/>
</dbReference>
<keyword evidence="4" id="KW-1003">Cell membrane</keyword>
<reference evidence="14 15" key="1">
    <citation type="submission" date="2018-10" db="EMBL/GenBank/DDBJ databases">
        <title>Genomic Encyclopedia of Archaeal and Bacterial Type Strains, Phase II (KMG-II): from individual species to whole genera.</title>
        <authorList>
            <person name="Goeker M."/>
        </authorList>
    </citation>
    <scope>NUCLEOTIDE SEQUENCE [LARGE SCALE GENOMIC DNA]</scope>
    <source>
        <strain evidence="14 15">DSM 45657</strain>
    </source>
</reference>
<sequence>MASAATPGRPHGGALPRDRSRRTPSRRGLVAASLGNALEWFDWNAYAVFSVYFADRFFPSGEPGTAQLQALLVFAVGFLFRPLGGVLLAGFADKHGRRSALTLSVFFMAGGSVLIAGTPTYDDIGVVAPVLLVVARAAQGLSTGGEFAAATTYLVEVAPPRHRAFYSSFAYVTAMLGLLAVTLVDMLLTTVLSHDDLVAWGWRVPFACGALIGVYGLYLRRGLDETEAYLANRDRGVRRPTWEVLRRHPTSGLRVVGFTTGATIAYYMFVVYLPSYARNTLGADTRVVQWTAIIAQLAMIGALPLLGALSDRVGRKPLLVVFAAGYAVGIGPAVALLDDSPWTLGVVMTAGMLLFACYGAVGPIAMAEMFPTQVRTAGIGAPYSVTVALFGGTAPYLSVALAEAGKTYLFTAYVMVLCLISLVAYATARETRGVPL</sequence>
<dbReference type="AlphaFoldDB" id="A0A421B386"/>
<keyword evidence="3" id="KW-0813">Transport</keyword>
<evidence type="ECO:0000256" key="6">
    <source>
        <dbReference type="ARBA" id="ARBA00022847"/>
    </source>
</evidence>
<feature type="transmembrane region" description="Helical" evidence="12">
    <location>
        <begin position="100"/>
        <end position="118"/>
    </location>
</feature>
<feature type="transmembrane region" description="Helical" evidence="12">
    <location>
        <begin position="408"/>
        <end position="428"/>
    </location>
</feature>
<keyword evidence="7 12" id="KW-1133">Transmembrane helix</keyword>
<feature type="region of interest" description="Disordered" evidence="11">
    <location>
        <begin position="1"/>
        <end position="24"/>
    </location>
</feature>
<dbReference type="PROSITE" id="PS00216">
    <property type="entry name" value="SUGAR_TRANSPORT_1"/>
    <property type="match status" value="1"/>
</dbReference>
<organism evidence="14 15">
    <name type="scientific">Actinokineospora cianjurensis</name>
    <dbReference type="NCBI Taxonomy" id="585224"/>
    <lineage>
        <taxon>Bacteria</taxon>
        <taxon>Bacillati</taxon>
        <taxon>Actinomycetota</taxon>
        <taxon>Actinomycetes</taxon>
        <taxon>Pseudonocardiales</taxon>
        <taxon>Pseudonocardiaceae</taxon>
        <taxon>Actinokineospora</taxon>
    </lineage>
</organism>